<accession>A0A2N3N0E5</accession>
<dbReference type="Pfam" id="PF03707">
    <property type="entry name" value="MHYT"/>
    <property type="match status" value="2"/>
</dbReference>
<keyword evidence="2" id="KW-0812">Transmembrane</keyword>
<feature type="compositionally biased region" description="Low complexity" evidence="1">
    <location>
        <begin position="811"/>
        <end position="826"/>
    </location>
</feature>
<feature type="transmembrane region" description="Helical" evidence="2">
    <location>
        <begin position="128"/>
        <end position="146"/>
    </location>
</feature>
<feature type="transmembrane region" description="Helical" evidence="2">
    <location>
        <begin position="55"/>
        <end position="83"/>
    </location>
</feature>
<evidence type="ECO:0000259" key="3">
    <source>
        <dbReference type="PROSITE" id="PS50924"/>
    </source>
</evidence>
<dbReference type="AlphaFoldDB" id="A0A2N3N0E5"/>
<feature type="domain" description="MHYT" evidence="3">
    <location>
        <begin position="20"/>
        <end position="219"/>
    </location>
</feature>
<dbReference type="Proteomes" id="UP000233524">
    <property type="component" value="Unassembled WGS sequence"/>
</dbReference>
<dbReference type="InParanoid" id="A0A2N3N0E5"/>
<feature type="transmembrane region" description="Helical" evidence="2">
    <location>
        <begin position="195"/>
        <end position="215"/>
    </location>
</feature>
<dbReference type="PROSITE" id="PS50924">
    <property type="entry name" value="MHYT"/>
    <property type="match status" value="1"/>
</dbReference>
<dbReference type="PANTHER" id="PTHR35152:SF1">
    <property type="entry name" value="DOMAIN SIGNALLING PROTEIN, PUTATIVE (AFU_ORTHOLOGUE AFUA_5G11310)-RELATED"/>
    <property type="match status" value="1"/>
</dbReference>
<evidence type="ECO:0000313" key="5">
    <source>
        <dbReference type="Proteomes" id="UP000233524"/>
    </source>
</evidence>
<dbReference type="InterPro" id="IPR005330">
    <property type="entry name" value="MHYT_dom"/>
</dbReference>
<feature type="transmembrane region" description="Helical" evidence="2">
    <location>
        <begin position="103"/>
        <end position="121"/>
    </location>
</feature>
<dbReference type="EMBL" id="NLAX01001139">
    <property type="protein sequence ID" value="PKS05899.1"/>
    <property type="molecule type" value="Genomic_DNA"/>
</dbReference>
<reference evidence="4 5" key="1">
    <citation type="journal article" date="2017" name="G3 (Bethesda)">
        <title>First Draft Genome Sequence of the Pathogenic Fungus Lomentospora prolificans (Formerly Scedosporium prolificans).</title>
        <authorList>
            <person name="Luo R."/>
            <person name="Zimin A."/>
            <person name="Workman R."/>
            <person name="Fan Y."/>
            <person name="Pertea G."/>
            <person name="Grossman N."/>
            <person name="Wear M.P."/>
            <person name="Jia B."/>
            <person name="Miller H."/>
            <person name="Casadevall A."/>
            <person name="Timp W."/>
            <person name="Zhang S.X."/>
            <person name="Salzberg S.L."/>
        </authorList>
    </citation>
    <scope>NUCLEOTIDE SEQUENCE [LARGE SCALE GENOMIC DNA]</scope>
    <source>
        <strain evidence="4 5">JHH-5317</strain>
    </source>
</reference>
<feature type="region of interest" description="Disordered" evidence="1">
    <location>
        <begin position="743"/>
        <end position="787"/>
    </location>
</feature>
<feature type="region of interest" description="Disordered" evidence="1">
    <location>
        <begin position="809"/>
        <end position="836"/>
    </location>
</feature>
<feature type="transmembrane region" description="Helical" evidence="2">
    <location>
        <begin position="235"/>
        <end position="258"/>
    </location>
</feature>
<keyword evidence="5" id="KW-1185">Reference proteome</keyword>
<dbReference type="PANTHER" id="PTHR35152">
    <property type="entry name" value="DOMAIN SIGNALLING PROTEIN, PUTATIVE (AFU_ORTHOLOGUE AFUA_5G11310)-RELATED"/>
    <property type="match status" value="1"/>
</dbReference>
<feature type="transmembrane region" description="Helical" evidence="2">
    <location>
        <begin position="20"/>
        <end position="43"/>
    </location>
</feature>
<feature type="transmembrane region" description="Helical" evidence="2">
    <location>
        <begin position="161"/>
        <end position="183"/>
    </location>
</feature>
<keyword evidence="2" id="KW-0472">Membrane</keyword>
<evidence type="ECO:0000256" key="1">
    <source>
        <dbReference type="SAM" id="MobiDB-lite"/>
    </source>
</evidence>
<evidence type="ECO:0000256" key="2">
    <source>
        <dbReference type="SAM" id="Phobius"/>
    </source>
</evidence>
<feature type="compositionally biased region" description="Polar residues" evidence="1">
    <location>
        <begin position="755"/>
        <end position="764"/>
    </location>
</feature>
<proteinExistence type="predicted"/>
<dbReference type="OrthoDB" id="264015at2759"/>
<evidence type="ECO:0000313" key="4">
    <source>
        <dbReference type="EMBL" id="PKS05899.1"/>
    </source>
</evidence>
<dbReference type="VEuPathDB" id="FungiDB:jhhlp_007730"/>
<dbReference type="STRING" id="41688.A0A2N3N0E5"/>
<protein>
    <recommendedName>
        <fullName evidence="3">MHYT domain-containing protein</fullName>
    </recommendedName>
</protein>
<gene>
    <name evidence="4" type="ORF">jhhlp_007730</name>
</gene>
<name>A0A2N3N0E5_9PEZI</name>
<comment type="caution">
    <text evidence="4">The sequence shown here is derived from an EMBL/GenBank/DDBJ whole genome shotgun (WGS) entry which is preliminary data.</text>
</comment>
<sequence>MALVEELHELYEGSLVPRSFHAGYVALSYVVSFIGAMSTLELINRRTAPRGLFNHVLLVGSAVTMGGVAIWCMHFIGSLAIVLANGEEELQIAYSSKITAASFFVPIVVLIVAFVAIGAGSSHAWPRVIGSGILAGAAICGMHYLGNASIANYTCVYQPGYVVGAALIAVAASTIALFVFFVYRAAWANSWWKTLVCGILLAGGVSGMHWCAAVGTAYRLKSITAGGSSMSRTVTVIVVIVLSIATCLIMAGTAVYTARVRRQYANKAQQVVLAAVVFDQHGRILINRNGLLPSEKITDTFLDKTSKERFDTGSPLFQWMFQASRNWSGIQPLLDGMVNHLSQLPRQGRDRDARTNINLVSEHGEVVKKYDVIFRELFCVAAATLSSRMRESFSNQGVLYEEILTTGSGRVSMDGSSSLDESVDGDKDAAKVRIKDIEKEAQRKKQGRATGSLMLLVKKLDSDQDAERLGAAGYRFADVDRVAAYITTSMQIKDPNFEHKLRQLASYSDSKHTLEPGPHVGLFAIRPRSTGSGYDILVRKAAKNLLPSVPIPIGKLTSAHVEFLKRLDRMSVAEIESRLPTWKNLSPNEIPFSRRLLEAIQDLCAWVGDKATEDARLTAKVMRVPNFAQRGAGPQPHSTMIALRLVIPAESRIVSANCTFAPLSFFKVRQLTAPGSASNAAFTRAVHRELGPIINSAPKHRPEAQGNAVFGTKKLPGKLRMFSGGGNDRHHQYGHRVDGDGNPIPTVFGQKAAPSVSNQSSSTLKLWGRRSVEQPQGSDPVLDKPPQQALSMLGGIMISQEVTVDVHNVPEAGGSASSSDDGNGESMSRPSYEGQGEGAIELRTLKGGKGTSSNIEAEGIRELVTFVDELYALCLS</sequence>
<organism evidence="4 5">
    <name type="scientific">Lomentospora prolificans</name>
    <dbReference type="NCBI Taxonomy" id="41688"/>
    <lineage>
        <taxon>Eukaryota</taxon>
        <taxon>Fungi</taxon>
        <taxon>Dikarya</taxon>
        <taxon>Ascomycota</taxon>
        <taxon>Pezizomycotina</taxon>
        <taxon>Sordariomycetes</taxon>
        <taxon>Hypocreomycetidae</taxon>
        <taxon>Microascales</taxon>
        <taxon>Microascaceae</taxon>
        <taxon>Lomentospora</taxon>
    </lineage>
</organism>
<keyword evidence="2" id="KW-1133">Transmembrane helix</keyword>